<dbReference type="PANTHER" id="PTHR43792">
    <property type="entry name" value="GNAT FAMILY, PUTATIVE (AFU_ORTHOLOGUE AFUA_3G00765)-RELATED-RELATED"/>
    <property type="match status" value="1"/>
</dbReference>
<evidence type="ECO:0000259" key="4">
    <source>
        <dbReference type="PROSITE" id="PS51186"/>
    </source>
</evidence>
<dbReference type="AlphaFoldDB" id="A0A6J7FA46"/>
<reference evidence="5" key="1">
    <citation type="submission" date="2020-05" db="EMBL/GenBank/DDBJ databases">
        <authorList>
            <person name="Chiriac C."/>
            <person name="Salcher M."/>
            <person name="Ghai R."/>
            <person name="Kavagutti S V."/>
        </authorList>
    </citation>
    <scope>NUCLEOTIDE SEQUENCE</scope>
</reference>
<evidence type="ECO:0000256" key="3">
    <source>
        <dbReference type="ARBA" id="ARBA00038502"/>
    </source>
</evidence>
<gene>
    <name evidence="5" type="ORF">UFOPK3555_00302</name>
</gene>
<keyword evidence="2" id="KW-0012">Acyltransferase</keyword>
<dbReference type="GO" id="GO:0005737">
    <property type="term" value="C:cytoplasm"/>
    <property type="evidence" value="ECO:0007669"/>
    <property type="project" value="TreeGrafter"/>
</dbReference>
<dbReference type="Pfam" id="PF13302">
    <property type="entry name" value="Acetyltransf_3"/>
    <property type="match status" value="1"/>
</dbReference>
<dbReference type="SUPFAM" id="SSF55729">
    <property type="entry name" value="Acyl-CoA N-acyltransferases (Nat)"/>
    <property type="match status" value="1"/>
</dbReference>
<dbReference type="InterPro" id="IPR016181">
    <property type="entry name" value="Acyl_CoA_acyltransferase"/>
</dbReference>
<dbReference type="InterPro" id="IPR000182">
    <property type="entry name" value="GNAT_dom"/>
</dbReference>
<dbReference type="EMBL" id="CAFBME010000016">
    <property type="protein sequence ID" value="CAB4890464.1"/>
    <property type="molecule type" value="Genomic_DNA"/>
</dbReference>
<protein>
    <submittedName>
        <fullName evidence="5">Unannotated protein</fullName>
    </submittedName>
</protein>
<dbReference type="GO" id="GO:0008999">
    <property type="term" value="F:protein-N-terminal-alanine acetyltransferase activity"/>
    <property type="evidence" value="ECO:0007669"/>
    <property type="project" value="TreeGrafter"/>
</dbReference>
<proteinExistence type="inferred from homology"/>
<evidence type="ECO:0000256" key="2">
    <source>
        <dbReference type="ARBA" id="ARBA00023315"/>
    </source>
</evidence>
<accession>A0A6J7FA46</accession>
<name>A0A6J7FA46_9ZZZZ</name>
<dbReference type="Gene3D" id="3.40.630.30">
    <property type="match status" value="1"/>
</dbReference>
<organism evidence="5">
    <name type="scientific">freshwater metagenome</name>
    <dbReference type="NCBI Taxonomy" id="449393"/>
    <lineage>
        <taxon>unclassified sequences</taxon>
        <taxon>metagenomes</taxon>
        <taxon>ecological metagenomes</taxon>
    </lineage>
</organism>
<dbReference type="PANTHER" id="PTHR43792:SF8">
    <property type="entry name" value="[RIBOSOMAL PROTEIN US5]-ALANINE N-ACETYLTRANSFERASE"/>
    <property type="match status" value="1"/>
</dbReference>
<dbReference type="InterPro" id="IPR051531">
    <property type="entry name" value="N-acetyltransferase"/>
</dbReference>
<evidence type="ECO:0000313" key="5">
    <source>
        <dbReference type="EMBL" id="CAB4890464.1"/>
    </source>
</evidence>
<comment type="similarity">
    <text evidence="3">Belongs to the acetyltransferase family. RimJ subfamily.</text>
</comment>
<sequence>MERGAWPIAIKDGDLLLKPLKLKHKHQWESVRARNRDWLDPWEATRPIIDGRADVDAILPSYFQMIRQYAREARAMRSITLGLWFTGAGAPIFIGQITLGGIVFGAMRGAHIGYWIDENYGGRGLTTQAVIAMTEYGFSEMHLHRIEINLRPENGASEKVAQKAGYTYEGVRHRYLHINGDWRDHLTYVKENPDIR</sequence>
<dbReference type="PROSITE" id="PS51186">
    <property type="entry name" value="GNAT"/>
    <property type="match status" value="1"/>
</dbReference>
<keyword evidence="1" id="KW-0808">Transferase</keyword>
<feature type="domain" description="N-acetyltransferase" evidence="4">
    <location>
        <begin position="43"/>
        <end position="193"/>
    </location>
</feature>
<evidence type="ECO:0000256" key="1">
    <source>
        <dbReference type="ARBA" id="ARBA00022679"/>
    </source>
</evidence>